<protein>
    <submittedName>
        <fullName evidence="10">MARVEL domain-containing protein</fullName>
    </submittedName>
</protein>
<evidence type="ECO:0000256" key="2">
    <source>
        <dbReference type="ARBA" id="ARBA00022692"/>
    </source>
</evidence>
<evidence type="ECO:0000256" key="3">
    <source>
        <dbReference type="ARBA" id="ARBA00022989"/>
    </source>
</evidence>
<reference evidence="8 9" key="2">
    <citation type="submission" date="2018-10" db="EMBL/GenBank/DDBJ databases">
        <authorList>
            <consortium name="Pathogen Informatics"/>
        </authorList>
    </citation>
    <scope>NUCLEOTIDE SEQUENCE [LARGE SCALE GENOMIC DNA]</scope>
</reference>
<sequence length="209" mass="23118">MPTVRQETYTTAQPDGTLVTTITKTKTRYVNDGSSFRIGRGPVTKGYIRKPSTIVRAAEVVRVLLLIPNSTLVLGLIIIALVVAVYGPGPFKGILFGQTFLLIFAGLGVCFSFIFLVVYFFKLHETHLTFWPWQISDFTFSCAACVVFLLMTFLEAYYATGAWANNCSDIGSDGILHNGCRTIYEWAFAAFFCFVNAILYGISAAFAHD</sequence>
<dbReference type="Pfam" id="PF01284">
    <property type="entry name" value="MARVEL"/>
    <property type="match status" value="1"/>
</dbReference>
<dbReference type="AlphaFoldDB" id="A0A0N4UXJ8"/>
<proteinExistence type="predicted"/>
<dbReference type="PANTHER" id="PTHR22776:SF91">
    <property type="entry name" value="MARVEL DOMAIN-CONTAINING PROTEIN"/>
    <property type="match status" value="1"/>
</dbReference>
<evidence type="ECO:0000259" key="7">
    <source>
        <dbReference type="PROSITE" id="PS51225"/>
    </source>
</evidence>
<keyword evidence="3 6" id="KW-1133">Transmembrane helix</keyword>
<dbReference type="PROSITE" id="PS51225">
    <property type="entry name" value="MARVEL"/>
    <property type="match status" value="1"/>
</dbReference>
<evidence type="ECO:0000313" key="9">
    <source>
        <dbReference type="Proteomes" id="UP000274131"/>
    </source>
</evidence>
<dbReference type="OrthoDB" id="5840883at2759"/>
<evidence type="ECO:0000256" key="1">
    <source>
        <dbReference type="ARBA" id="ARBA00004141"/>
    </source>
</evidence>
<accession>A0A0N4UXJ8</accession>
<dbReference type="InterPro" id="IPR008253">
    <property type="entry name" value="Marvel"/>
</dbReference>
<reference evidence="10" key="1">
    <citation type="submission" date="2017-02" db="UniProtKB">
        <authorList>
            <consortium name="WormBaseParasite"/>
        </authorList>
    </citation>
    <scope>IDENTIFICATION</scope>
</reference>
<dbReference type="Proteomes" id="UP000274131">
    <property type="component" value="Unassembled WGS sequence"/>
</dbReference>
<dbReference type="GO" id="GO:0016020">
    <property type="term" value="C:membrane"/>
    <property type="evidence" value="ECO:0007669"/>
    <property type="project" value="UniProtKB-SubCell"/>
</dbReference>
<dbReference type="InterPro" id="IPR050578">
    <property type="entry name" value="MARVEL-CKLF_proteins"/>
</dbReference>
<evidence type="ECO:0000313" key="10">
    <source>
        <dbReference type="WBParaSite" id="EVEC_0000226301-mRNA-1"/>
    </source>
</evidence>
<comment type="subcellular location">
    <subcellularLocation>
        <location evidence="1">Membrane</location>
        <topology evidence="1">Multi-pass membrane protein</topology>
    </subcellularLocation>
</comment>
<keyword evidence="4 5" id="KW-0472">Membrane</keyword>
<evidence type="ECO:0000256" key="4">
    <source>
        <dbReference type="ARBA" id="ARBA00023136"/>
    </source>
</evidence>
<gene>
    <name evidence="8" type="ORF">EVEC_LOCUS1971</name>
</gene>
<dbReference type="PANTHER" id="PTHR22776">
    <property type="entry name" value="MARVEL-CONTAINING POTENTIAL LIPID RAFT-ASSOCIATED PROTEIN"/>
    <property type="match status" value="1"/>
</dbReference>
<evidence type="ECO:0000313" key="8">
    <source>
        <dbReference type="EMBL" id="VDD86828.1"/>
    </source>
</evidence>
<feature type="transmembrane region" description="Helical" evidence="6">
    <location>
        <begin position="186"/>
        <end position="207"/>
    </location>
</feature>
<keyword evidence="9" id="KW-1185">Reference proteome</keyword>
<keyword evidence="2 5" id="KW-0812">Transmembrane</keyword>
<name>A0A0N4UXJ8_ENTVE</name>
<evidence type="ECO:0000256" key="5">
    <source>
        <dbReference type="PROSITE-ProRule" id="PRU00581"/>
    </source>
</evidence>
<dbReference type="EMBL" id="UXUI01007296">
    <property type="protein sequence ID" value="VDD86828.1"/>
    <property type="molecule type" value="Genomic_DNA"/>
</dbReference>
<organism evidence="10">
    <name type="scientific">Enterobius vermicularis</name>
    <name type="common">Human pinworm</name>
    <dbReference type="NCBI Taxonomy" id="51028"/>
    <lineage>
        <taxon>Eukaryota</taxon>
        <taxon>Metazoa</taxon>
        <taxon>Ecdysozoa</taxon>
        <taxon>Nematoda</taxon>
        <taxon>Chromadorea</taxon>
        <taxon>Rhabditida</taxon>
        <taxon>Spirurina</taxon>
        <taxon>Oxyuridomorpha</taxon>
        <taxon>Oxyuroidea</taxon>
        <taxon>Oxyuridae</taxon>
        <taxon>Enterobius</taxon>
    </lineage>
</organism>
<dbReference type="WBParaSite" id="EVEC_0000226301-mRNA-1">
    <property type="protein sequence ID" value="EVEC_0000226301-mRNA-1"/>
    <property type="gene ID" value="EVEC_0000226301"/>
</dbReference>
<feature type="domain" description="MARVEL" evidence="7">
    <location>
        <begin position="59"/>
        <end position="209"/>
    </location>
</feature>
<feature type="transmembrane region" description="Helical" evidence="6">
    <location>
        <begin position="99"/>
        <end position="121"/>
    </location>
</feature>
<evidence type="ECO:0000256" key="6">
    <source>
        <dbReference type="SAM" id="Phobius"/>
    </source>
</evidence>
<feature type="transmembrane region" description="Helical" evidence="6">
    <location>
        <begin position="63"/>
        <end position="87"/>
    </location>
</feature>
<feature type="transmembrane region" description="Helical" evidence="6">
    <location>
        <begin position="133"/>
        <end position="154"/>
    </location>
</feature>